<dbReference type="OrthoDB" id="185373at2759"/>
<dbReference type="PROSITE" id="PS51375">
    <property type="entry name" value="PPR"/>
    <property type="match status" value="2"/>
</dbReference>
<dbReference type="PANTHER" id="PTHR47447">
    <property type="entry name" value="OS03G0856100 PROTEIN"/>
    <property type="match status" value="1"/>
</dbReference>
<dbReference type="Gene3D" id="1.25.40.10">
    <property type="entry name" value="Tetratricopeptide repeat domain"/>
    <property type="match status" value="3"/>
</dbReference>
<accession>A0A9N8Z2C2</accession>
<feature type="repeat" description="PPR" evidence="5">
    <location>
        <begin position="366"/>
        <end position="400"/>
    </location>
</feature>
<feature type="region of interest" description="Disordered" evidence="6">
    <location>
        <begin position="36"/>
        <end position="63"/>
    </location>
</feature>
<comment type="caution">
    <text evidence="7">The sequence shown here is derived from an EMBL/GenBank/DDBJ whole genome shotgun (WGS) entry which is preliminary data.</text>
</comment>
<dbReference type="EMBL" id="CAJVPI010000039">
    <property type="protein sequence ID" value="CAG8463801.1"/>
    <property type="molecule type" value="Genomic_DNA"/>
</dbReference>
<feature type="repeat" description="PPR" evidence="5">
    <location>
        <begin position="111"/>
        <end position="145"/>
    </location>
</feature>
<evidence type="ECO:0000256" key="4">
    <source>
        <dbReference type="ARBA" id="ARBA00044511"/>
    </source>
</evidence>
<dbReference type="Pfam" id="PF13041">
    <property type="entry name" value="PPR_2"/>
    <property type="match status" value="1"/>
</dbReference>
<evidence type="ECO:0000313" key="8">
    <source>
        <dbReference type="Proteomes" id="UP000789739"/>
    </source>
</evidence>
<dbReference type="Pfam" id="PF13812">
    <property type="entry name" value="PPR_3"/>
    <property type="match status" value="1"/>
</dbReference>
<keyword evidence="2" id="KW-0677">Repeat</keyword>
<evidence type="ECO:0000256" key="6">
    <source>
        <dbReference type="SAM" id="MobiDB-lite"/>
    </source>
</evidence>
<name>A0A9N8Z2C2_9GLOM</name>
<evidence type="ECO:0000313" key="7">
    <source>
        <dbReference type="EMBL" id="CAG8463801.1"/>
    </source>
</evidence>
<feature type="compositionally biased region" description="Polar residues" evidence="6">
    <location>
        <begin position="36"/>
        <end position="51"/>
    </location>
</feature>
<evidence type="ECO:0000256" key="3">
    <source>
        <dbReference type="ARBA" id="ARBA00044493"/>
    </source>
</evidence>
<dbReference type="Proteomes" id="UP000789739">
    <property type="component" value="Unassembled WGS sequence"/>
</dbReference>
<organism evidence="7 8">
    <name type="scientific">Paraglomus brasilianum</name>
    <dbReference type="NCBI Taxonomy" id="144538"/>
    <lineage>
        <taxon>Eukaryota</taxon>
        <taxon>Fungi</taxon>
        <taxon>Fungi incertae sedis</taxon>
        <taxon>Mucoromycota</taxon>
        <taxon>Glomeromycotina</taxon>
        <taxon>Glomeromycetes</taxon>
        <taxon>Paraglomerales</taxon>
        <taxon>Paraglomeraceae</taxon>
        <taxon>Paraglomus</taxon>
    </lineage>
</organism>
<evidence type="ECO:0000256" key="5">
    <source>
        <dbReference type="PROSITE-ProRule" id="PRU00708"/>
    </source>
</evidence>
<reference evidence="7" key="1">
    <citation type="submission" date="2021-06" db="EMBL/GenBank/DDBJ databases">
        <authorList>
            <person name="Kallberg Y."/>
            <person name="Tangrot J."/>
            <person name="Rosling A."/>
        </authorList>
    </citation>
    <scope>NUCLEOTIDE SEQUENCE</scope>
    <source>
        <strain evidence="7">BR232B</strain>
    </source>
</reference>
<keyword evidence="8" id="KW-1185">Reference proteome</keyword>
<comment type="function">
    <text evidence="3">Regulates mitochondrial small subunit maturation by controlling 15S rRNA 5'-end processing. Localizes to the 5' precursor of the 15S rRNA in a position that is subsequently occupied by mS47 in the mature yeast mtSSU. Uses structure and sequence-specific RNA recognition, binding to a single-stranded region of the precursor and specifically recognizing bases -6 to -1. The exchange of Ccm1 for mS47 is coupled to the irreversible removal of precursor rRNA that is accompanied by conformational changes of the mitoribosomal proteins uS5m and mS26. These conformational changes signal completion of 5'-end rRNA processing through protection of the mature 5'-end of the 15S rRNA and stabilization of mS47. The removal of the 5' precursor together with the dissociation of Ccm1 may be catalyzed by the 5'-3' exoribonuclease Pet127. Involved in the specific removal of group I introns in mitochondrial encoded transcripts.</text>
</comment>
<sequence length="548" mass="63399">MSYLRSSLRGIKIPGYVQHARYCFVSQYRRGAHSFNSGSQLDSVNGTQGQPPISEKWARPPNLNTRKKPRIDLLASDDPVRNAQRIEILAEGNLLEDAIKFVKDTPPSKLSVPVWNTLIKELCKRKRIRKAYKMYTEMKRRGFQPNAYTFTTLLNGMAEGNITDNSINHAKALVESMDLSSEVKVNPIHGNALLKVCSRANDVQSLKQTYDTFFQRGKLVPNNETYTTIINSCARHEREGFEFAWKLWEEILDVVAEQKNKTNDGYKYSTSRYDSNHNKSELIVDDLLVCAMIHACKNADEIEKGLRIVRQAYGIGDNSVEQIFHLQMSTKSLDGALGLCIRSRAHQLGVEIFDKAITKFPEMKIDIYNFNSLMKIYIEANKCRNAIDVMSTIRARNLVPVRATYDLALTACRILDEWGTGKEFFEELRAQQITPDEHMLNMILDLANSNKLGDARRVFWLLDQIEVLFNETDPELKNVNFVKSLLKAYEIASEHSRKAPEFERWNKRRIYLKQHLQQLLPETNTEYDSRKRYSNKEWRYNKVSEKFR</sequence>
<protein>
    <submittedName>
        <fullName evidence="7">9225_t:CDS:1</fullName>
    </submittedName>
</protein>
<dbReference type="NCBIfam" id="TIGR00756">
    <property type="entry name" value="PPR"/>
    <property type="match status" value="1"/>
</dbReference>
<comment type="subunit">
    <text evidence="4">Binds to mitochondrial small subunit 15S rRNA.</text>
</comment>
<comment type="similarity">
    <text evidence="1">Belongs to the CCM1 family.</text>
</comment>
<proteinExistence type="inferred from homology"/>
<dbReference type="InterPro" id="IPR002885">
    <property type="entry name" value="PPR_rpt"/>
</dbReference>
<gene>
    <name evidence="7" type="ORF">PBRASI_LOCUS725</name>
</gene>
<dbReference type="PANTHER" id="PTHR47447:SF17">
    <property type="entry name" value="OS12G0638900 PROTEIN"/>
    <property type="match status" value="1"/>
</dbReference>
<evidence type="ECO:0000256" key="1">
    <source>
        <dbReference type="ARBA" id="ARBA00006192"/>
    </source>
</evidence>
<dbReference type="AlphaFoldDB" id="A0A9N8Z2C2"/>
<dbReference type="InterPro" id="IPR011990">
    <property type="entry name" value="TPR-like_helical_dom_sf"/>
</dbReference>
<evidence type="ECO:0000256" key="2">
    <source>
        <dbReference type="ARBA" id="ARBA00022737"/>
    </source>
</evidence>